<dbReference type="PROSITE" id="PS51078">
    <property type="entry name" value="ICLR_ED"/>
    <property type="match status" value="1"/>
</dbReference>
<dbReference type="InterPro" id="IPR050707">
    <property type="entry name" value="HTH_MetabolicPath_Reg"/>
</dbReference>
<dbReference type="Pfam" id="PF09339">
    <property type="entry name" value="HTH_IclR"/>
    <property type="match status" value="1"/>
</dbReference>
<dbReference type="EMBL" id="JAAXKY010000002">
    <property type="protein sequence ID" value="NMH75761.1"/>
    <property type="molecule type" value="Genomic_DNA"/>
</dbReference>
<dbReference type="Gene3D" id="1.10.10.10">
    <property type="entry name" value="Winged helix-like DNA-binding domain superfamily/Winged helix DNA-binding domain"/>
    <property type="match status" value="1"/>
</dbReference>
<evidence type="ECO:0000256" key="3">
    <source>
        <dbReference type="ARBA" id="ARBA00023163"/>
    </source>
</evidence>
<dbReference type="PROSITE" id="PS51077">
    <property type="entry name" value="HTH_ICLR"/>
    <property type="match status" value="1"/>
</dbReference>
<gene>
    <name evidence="6" type="ORF">HF577_01375</name>
</gene>
<keyword evidence="7" id="KW-1185">Reference proteome</keyword>
<feature type="domain" description="IclR-ED" evidence="5">
    <location>
        <begin position="103"/>
        <end position="285"/>
    </location>
</feature>
<protein>
    <submittedName>
        <fullName evidence="6">IclR family transcriptional regulator</fullName>
    </submittedName>
</protein>
<comment type="caution">
    <text evidence="6">The sequence shown here is derived from an EMBL/GenBank/DDBJ whole genome shotgun (WGS) entry which is preliminary data.</text>
</comment>
<dbReference type="InterPro" id="IPR005471">
    <property type="entry name" value="Tscrpt_reg_IclR_N"/>
</dbReference>
<keyword evidence="1" id="KW-0805">Transcription regulation</keyword>
<proteinExistence type="predicted"/>
<evidence type="ECO:0000313" key="6">
    <source>
        <dbReference type="EMBL" id="NMH75761.1"/>
    </source>
</evidence>
<dbReference type="InterPro" id="IPR029016">
    <property type="entry name" value="GAF-like_dom_sf"/>
</dbReference>
<dbReference type="Proteomes" id="UP001296706">
    <property type="component" value="Unassembled WGS sequence"/>
</dbReference>
<dbReference type="SMART" id="SM00346">
    <property type="entry name" value="HTH_ICLR"/>
    <property type="match status" value="1"/>
</dbReference>
<dbReference type="InterPro" id="IPR036390">
    <property type="entry name" value="WH_DNA-bd_sf"/>
</dbReference>
<dbReference type="InterPro" id="IPR014757">
    <property type="entry name" value="Tscrpt_reg_IclR_C"/>
</dbReference>
<evidence type="ECO:0000313" key="7">
    <source>
        <dbReference type="Proteomes" id="UP001296706"/>
    </source>
</evidence>
<feature type="domain" description="HTH iclR-type" evidence="4">
    <location>
        <begin position="41"/>
        <end position="102"/>
    </location>
</feature>
<dbReference type="SUPFAM" id="SSF46785">
    <property type="entry name" value="Winged helix' DNA-binding domain"/>
    <property type="match status" value="1"/>
</dbReference>
<dbReference type="InterPro" id="IPR036388">
    <property type="entry name" value="WH-like_DNA-bd_sf"/>
</dbReference>
<dbReference type="SUPFAM" id="SSF55781">
    <property type="entry name" value="GAF domain-like"/>
    <property type="match status" value="1"/>
</dbReference>
<dbReference type="PANTHER" id="PTHR30136">
    <property type="entry name" value="HELIX-TURN-HELIX TRANSCRIPTIONAL REGULATOR, ICLR FAMILY"/>
    <property type="match status" value="1"/>
</dbReference>
<dbReference type="PANTHER" id="PTHR30136:SF24">
    <property type="entry name" value="HTH-TYPE TRANSCRIPTIONAL REPRESSOR ALLR"/>
    <property type="match status" value="1"/>
</dbReference>
<evidence type="ECO:0000259" key="5">
    <source>
        <dbReference type="PROSITE" id="PS51078"/>
    </source>
</evidence>
<accession>A0ABX1R9A1</accession>
<reference evidence="6 7" key="1">
    <citation type="submission" date="2020-04" db="EMBL/GenBank/DDBJ databases">
        <authorList>
            <person name="Klaysubun C."/>
            <person name="Duangmal K."/>
            <person name="Lipun K."/>
        </authorList>
    </citation>
    <scope>NUCLEOTIDE SEQUENCE [LARGE SCALE GENOMIC DNA]</scope>
    <source>
        <strain evidence="6 7">JCM 11839</strain>
    </source>
</reference>
<dbReference type="Pfam" id="PF01614">
    <property type="entry name" value="IclR_C"/>
    <property type="match status" value="1"/>
</dbReference>
<organism evidence="6 7">
    <name type="scientific">Pseudonocardia xinjiangensis</name>
    <dbReference type="NCBI Taxonomy" id="75289"/>
    <lineage>
        <taxon>Bacteria</taxon>
        <taxon>Bacillati</taxon>
        <taxon>Actinomycetota</taxon>
        <taxon>Actinomycetes</taxon>
        <taxon>Pseudonocardiales</taxon>
        <taxon>Pseudonocardiaceae</taxon>
        <taxon>Pseudonocardia</taxon>
    </lineage>
</organism>
<keyword evidence="2" id="KW-0238">DNA-binding</keyword>
<name>A0ABX1R9A1_9PSEU</name>
<dbReference type="Gene3D" id="3.30.450.40">
    <property type="match status" value="1"/>
</dbReference>
<evidence type="ECO:0000259" key="4">
    <source>
        <dbReference type="PROSITE" id="PS51077"/>
    </source>
</evidence>
<keyword evidence="3" id="KW-0804">Transcription</keyword>
<sequence>MVSLRRGRVKAPARSRWLGYTARKVANSSVSGGSESGRSQVQSVDRAIAVLHLLAQRGGTRVTEVAAELGVHKSTAFRVISALENGSLVEQDGERGKYRLGLGVLRLAAATAARLELPTESRSVCRRLATELGEAVDVAILDSGEATSILQEYAPSAITGRNWLGQRTPLHATASGKILLACTDPVTLKKVLASQLHRYTSHTVTKPTLLKAELAKVREQGWASTAEELEIGLNAIAAPVHDGTGEVVAAVGVSGPAYRLTAESFPAVAVHLVEGAREISARLGHFG</sequence>
<evidence type="ECO:0000256" key="2">
    <source>
        <dbReference type="ARBA" id="ARBA00023125"/>
    </source>
</evidence>
<evidence type="ECO:0000256" key="1">
    <source>
        <dbReference type="ARBA" id="ARBA00023015"/>
    </source>
</evidence>